<gene>
    <name evidence="2" type="primary">LOC114339252</name>
</gene>
<evidence type="ECO:0000256" key="1">
    <source>
        <dbReference type="SAM" id="Phobius"/>
    </source>
</evidence>
<proteinExistence type="predicted"/>
<dbReference type="InParanoid" id="A0A6P7GKD4"/>
<feature type="transmembrane region" description="Helical" evidence="1">
    <location>
        <begin position="76"/>
        <end position="96"/>
    </location>
</feature>
<feature type="non-terminal residue" evidence="2">
    <location>
        <position position="107"/>
    </location>
</feature>
<keyword evidence="1" id="KW-0812">Transmembrane</keyword>
<name>A0A6P7GKD4_DIAVI</name>
<feature type="transmembrane region" description="Helical" evidence="1">
    <location>
        <begin position="20"/>
        <end position="39"/>
    </location>
</feature>
<dbReference type="RefSeq" id="XP_028145678.1">
    <property type="nucleotide sequence ID" value="XM_028289877.1"/>
</dbReference>
<reference evidence="2" key="1">
    <citation type="submission" date="2025-08" db="UniProtKB">
        <authorList>
            <consortium name="RefSeq"/>
        </authorList>
    </citation>
    <scope>IDENTIFICATION</scope>
    <source>
        <tissue evidence="2">Whole insect</tissue>
    </source>
</reference>
<dbReference type="AlphaFoldDB" id="A0A6P7GKD4"/>
<keyword evidence="1" id="KW-0472">Membrane</keyword>
<protein>
    <submittedName>
        <fullName evidence="2">Uncharacterized protein LOC114339252</fullName>
    </submittedName>
</protein>
<accession>A0A6P7GKD4</accession>
<sequence>MLHFYFIKKENLDIGTSEDLSLFLSTAGLTYIAISFSVYSKNWSKIIQSLTLTAYKKFGKPPKTDEKIKFWNRIMLMNLIYFLFMVTATEIATLYGSTECAQEAERK</sequence>
<evidence type="ECO:0000313" key="2">
    <source>
        <dbReference type="RefSeq" id="XP_028145678.1"/>
    </source>
</evidence>
<organism evidence="2">
    <name type="scientific">Diabrotica virgifera virgifera</name>
    <name type="common">western corn rootworm</name>
    <dbReference type="NCBI Taxonomy" id="50390"/>
    <lineage>
        <taxon>Eukaryota</taxon>
        <taxon>Metazoa</taxon>
        <taxon>Ecdysozoa</taxon>
        <taxon>Arthropoda</taxon>
        <taxon>Hexapoda</taxon>
        <taxon>Insecta</taxon>
        <taxon>Pterygota</taxon>
        <taxon>Neoptera</taxon>
        <taxon>Endopterygota</taxon>
        <taxon>Coleoptera</taxon>
        <taxon>Polyphaga</taxon>
        <taxon>Cucujiformia</taxon>
        <taxon>Chrysomeloidea</taxon>
        <taxon>Chrysomelidae</taxon>
        <taxon>Galerucinae</taxon>
        <taxon>Diabroticina</taxon>
        <taxon>Diabroticites</taxon>
        <taxon>Diabrotica</taxon>
    </lineage>
</organism>
<keyword evidence="1" id="KW-1133">Transmembrane helix</keyword>